<evidence type="ECO:0000256" key="1">
    <source>
        <dbReference type="SAM" id="MobiDB-lite"/>
    </source>
</evidence>
<evidence type="ECO:0000313" key="3">
    <source>
        <dbReference type="Proteomes" id="UP001224775"/>
    </source>
</evidence>
<organism evidence="2 3">
    <name type="scientific">Skeletonema marinoi</name>
    <dbReference type="NCBI Taxonomy" id="267567"/>
    <lineage>
        <taxon>Eukaryota</taxon>
        <taxon>Sar</taxon>
        <taxon>Stramenopiles</taxon>
        <taxon>Ochrophyta</taxon>
        <taxon>Bacillariophyta</taxon>
        <taxon>Coscinodiscophyceae</taxon>
        <taxon>Thalassiosirophycidae</taxon>
        <taxon>Thalassiosirales</taxon>
        <taxon>Skeletonemataceae</taxon>
        <taxon>Skeletonema</taxon>
        <taxon>Skeletonema marinoi-dohrnii complex</taxon>
    </lineage>
</organism>
<name>A0AAD9DB52_9STRA</name>
<comment type="caution">
    <text evidence="2">The sequence shown here is derived from an EMBL/GenBank/DDBJ whole genome shotgun (WGS) entry which is preliminary data.</text>
</comment>
<dbReference type="EMBL" id="JATAAI010000014">
    <property type="protein sequence ID" value="KAK1740877.1"/>
    <property type="molecule type" value="Genomic_DNA"/>
</dbReference>
<dbReference type="Proteomes" id="UP001224775">
    <property type="component" value="Unassembled WGS sequence"/>
</dbReference>
<dbReference type="AlphaFoldDB" id="A0AAD9DB52"/>
<protein>
    <submittedName>
        <fullName evidence="2">Uncharacterized protein</fullName>
    </submittedName>
</protein>
<sequence>MHAMKHKNITAVFFFTLTYGSVFSFTHKVTLTSNSRSIKGGSITSLHYAEDNNTSGGGPLSKKSYNDDALFKFHMMTQMQKIRDYSAMDTYVNTESLWNLAWHDSFVRNGLADFVPPLTDGLSVLVVGNRFQGPTAVGELEDTKGDQSSTSAEINEEDLDSTFVKADASDGDASDESNSARQSQDSSCSFLAAVFNDDSTFDEDESSSTDLEFTSYDCIMDKGVMADLCASADDDSSSNNYKNKKDIARLLYEATKRIRESGVYVANTSPMSLETKEYLSKLGEYLGLQWEFDLDGISDDTLSVSVARKFGSCPTIGWQSMAKMIED</sequence>
<reference evidence="2" key="1">
    <citation type="submission" date="2023-06" db="EMBL/GenBank/DDBJ databases">
        <title>Survivors Of The Sea: Transcriptome response of Skeletonema marinoi to long-term dormancy.</title>
        <authorList>
            <person name="Pinder M.I.M."/>
            <person name="Kourtchenko O."/>
            <person name="Robertson E.K."/>
            <person name="Larsson T."/>
            <person name="Maumus F."/>
            <person name="Osuna-Cruz C.M."/>
            <person name="Vancaester E."/>
            <person name="Stenow R."/>
            <person name="Vandepoele K."/>
            <person name="Ploug H."/>
            <person name="Bruchert V."/>
            <person name="Godhe A."/>
            <person name="Topel M."/>
        </authorList>
    </citation>
    <scope>NUCLEOTIDE SEQUENCE</scope>
    <source>
        <strain evidence="2">R05AC</strain>
    </source>
</reference>
<feature type="region of interest" description="Disordered" evidence="1">
    <location>
        <begin position="136"/>
        <end position="162"/>
    </location>
</feature>
<gene>
    <name evidence="2" type="ORF">QTG54_008129</name>
</gene>
<evidence type="ECO:0000313" key="2">
    <source>
        <dbReference type="EMBL" id="KAK1740877.1"/>
    </source>
</evidence>
<accession>A0AAD9DB52</accession>
<proteinExistence type="predicted"/>
<keyword evidence="3" id="KW-1185">Reference proteome</keyword>